<dbReference type="GO" id="GO:0098552">
    <property type="term" value="C:side of membrane"/>
    <property type="evidence" value="ECO:0007669"/>
    <property type="project" value="UniProtKB-KW"/>
</dbReference>
<evidence type="ECO:0000256" key="23">
    <source>
        <dbReference type="RuleBase" id="RU364040"/>
    </source>
</evidence>
<keyword evidence="18" id="KW-0325">Glycoprotein</keyword>
<feature type="signal peptide" evidence="24">
    <location>
        <begin position="1"/>
        <end position="15"/>
    </location>
</feature>
<keyword evidence="14" id="KW-1133">Transmembrane helix</keyword>
<dbReference type="PRINTS" id="PR00756">
    <property type="entry name" value="ALADIPTASE"/>
</dbReference>
<dbReference type="GO" id="GO:0006508">
    <property type="term" value="P:proteolysis"/>
    <property type="evidence" value="ECO:0007669"/>
    <property type="project" value="UniProtKB-KW"/>
</dbReference>
<proteinExistence type="inferred from homology"/>
<keyword evidence="16" id="KW-0472">Membrane</keyword>
<evidence type="ECO:0000256" key="21">
    <source>
        <dbReference type="PIRSR" id="PIRSR634016-3"/>
    </source>
</evidence>
<feature type="binding site" evidence="21">
    <location>
        <position position="332"/>
    </location>
    <ligand>
        <name>Zn(2+)</name>
        <dbReference type="ChEBI" id="CHEBI:29105"/>
        <note>catalytic</note>
    </ligand>
</feature>
<comment type="similarity">
    <text evidence="4 23">Belongs to the peptidase M1 family.</text>
</comment>
<dbReference type="GO" id="GO:0008237">
    <property type="term" value="F:metallopeptidase activity"/>
    <property type="evidence" value="ECO:0007669"/>
    <property type="project" value="UniProtKB-KW"/>
</dbReference>
<keyword evidence="23" id="KW-0031">Aminopeptidase</keyword>
<dbReference type="FunFam" id="2.60.40.1910:FF:000008">
    <property type="entry name" value="Aminopeptidase"/>
    <property type="match status" value="1"/>
</dbReference>
<keyword evidence="17" id="KW-1015">Disulfide bond</keyword>
<dbReference type="Proteomes" id="UP001558652">
    <property type="component" value="Unassembled WGS sequence"/>
</dbReference>
<feature type="domain" description="ERAP1-like C-terminal" evidence="26">
    <location>
        <begin position="569"/>
        <end position="840"/>
    </location>
</feature>
<sequence>MWYWWLVGVVTSVVGLSSPGYRLPDALVPSHYLLDIITHLDSPDFYFTGKVWIKVQCTKPTNTIILHSNKLNISEEEVTVKEVVNDEDAVSVAVVQQRYVPENEFYLIKVDQSLKPGRDYVIHIAYWGLLTEGLAGYYRSSYFDKQANATKWMAVTQFQSTDARRAFPCFDEPAMKARFTINLGRRQQLKTASNMRIIKTEPIEGMKGWVWDRYEDTVPMSTYLVAFLVSDLEYRVSDRLANNVTFRIWARKDAIDQVEFAREIGPKILEYYEQYFDVKYPLPKQDMAAIPDFSAGAMENWGLITYRETVLLFDKHSSSSVNRHSIASVIAHELAHQWFGNLVTMTWWTDLWLNEGFATYVAAIGVEHEFPEWNSLESTNLDNTMLVFGLDALKSSHPVSTKIGNPSEIGQIFDTISYKKGAALLRMMNLFLGEATFRKGVSNYLKEHRFNNAEQDDLWSSLTEQGHKDNTLDQEVTIKEIMDTWTLQTGYPLVTVIRDYENGTARVTQRYLQIQPDKKEAQNESCWWVPLSYTSQAEPRFNITRPNTWLNCADNRSITIQGLPSRDHWVIFNINGAGVYRVQYDDRNWELITKTLNSEHYRSIGAMNRAHLVMNALDSAWRGDMEYPAAMAIVSYLKREKEFLPWKAGLSCLNNIDRMLRRTPVYGDFKRFVGDLVAPAFGQFGKITDVPKKFEDVKHHVAITNWACKYNIGGCRQQAQKVFDKWMNHNDPEHNNPIPSDMKSIIYCNAVRQGGEDVWNYMWQRYKNSNVGNEKNTILNALGCSRDVWILNRYLDWSIDENSGIRKQDSLTVFSSVIRQEVGFYVGRDFLQERVKEILKL</sequence>
<evidence type="ECO:0000256" key="4">
    <source>
        <dbReference type="ARBA" id="ARBA00010136"/>
    </source>
</evidence>
<accession>A0ABD0YLI9</accession>
<organism evidence="28 29">
    <name type="scientific">Ranatra chinensis</name>
    <dbReference type="NCBI Taxonomy" id="642074"/>
    <lineage>
        <taxon>Eukaryota</taxon>
        <taxon>Metazoa</taxon>
        <taxon>Ecdysozoa</taxon>
        <taxon>Arthropoda</taxon>
        <taxon>Hexapoda</taxon>
        <taxon>Insecta</taxon>
        <taxon>Pterygota</taxon>
        <taxon>Neoptera</taxon>
        <taxon>Paraneoptera</taxon>
        <taxon>Hemiptera</taxon>
        <taxon>Heteroptera</taxon>
        <taxon>Panheteroptera</taxon>
        <taxon>Nepomorpha</taxon>
        <taxon>Nepidae</taxon>
        <taxon>Ranatrinae</taxon>
        <taxon>Ranatra</taxon>
    </lineage>
</organism>
<evidence type="ECO:0000256" key="18">
    <source>
        <dbReference type="ARBA" id="ARBA00023180"/>
    </source>
</evidence>
<feature type="chain" id="PRO_5044842009" description="Aminopeptidase" evidence="24">
    <location>
        <begin position="16"/>
        <end position="841"/>
    </location>
</feature>
<evidence type="ECO:0000313" key="29">
    <source>
        <dbReference type="Proteomes" id="UP001558652"/>
    </source>
</evidence>
<evidence type="ECO:0000256" key="5">
    <source>
        <dbReference type="ARBA" id="ARBA00022475"/>
    </source>
</evidence>
<keyword evidence="29" id="KW-1185">Reference proteome</keyword>
<evidence type="ECO:0000256" key="2">
    <source>
        <dbReference type="ARBA" id="ARBA00004606"/>
    </source>
</evidence>
<dbReference type="EMBL" id="JBFDAA010000005">
    <property type="protein sequence ID" value="KAL1132131.1"/>
    <property type="molecule type" value="Genomic_DNA"/>
</dbReference>
<feature type="site" description="Transition state stabilizer" evidence="22">
    <location>
        <position position="418"/>
    </location>
</feature>
<dbReference type="Pfam" id="PF11838">
    <property type="entry name" value="ERAP1_C"/>
    <property type="match status" value="1"/>
</dbReference>
<dbReference type="AlphaFoldDB" id="A0ABD0YLI9"/>
<name>A0ABD0YLI9_9HEMI</name>
<evidence type="ECO:0000256" key="3">
    <source>
        <dbReference type="ARBA" id="ARBA00004609"/>
    </source>
</evidence>
<feature type="active site" description="Proton acceptor" evidence="20">
    <location>
        <position position="333"/>
    </location>
</feature>
<evidence type="ECO:0000256" key="9">
    <source>
        <dbReference type="ARBA" id="ARBA00022723"/>
    </source>
</evidence>
<evidence type="ECO:0000256" key="13">
    <source>
        <dbReference type="ARBA" id="ARBA00022968"/>
    </source>
</evidence>
<evidence type="ECO:0000256" key="22">
    <source>
        <dbReference type="PIRSR" id="PIRSR634016-4"/>
    </source>
</evidence>
<evidence type="ECO:0000256" key="14">
    <source>
        <dbReference type="ARBA" id="ARBA00022989"/>
    </source>
</evidence>
<dbReference type="InterPro" id="IPR045357">
    <property type="entry name" value="Aminopeptidase_N-like_N"/>
</dbReference>
<dbReference type="PANTHER" id="PTHR11533:SF253">
    <property type="entry name" value="AMINOPEPTIDASE-RELATED"/>
    <property type="match status" value="1"/>
</dbReference>
<evidence type="ECO:0000256" key="1">
    <source>
        <dbReference type="ARBA" id="ARBA00000098"/>
    </source>
</evidence>
<feature type="binding site" evidence="21">
    <location>
        <position position="336"/>
    </location>
    <ligand>
        <name>Zn(2+)</name>
        <dbReference type="ChEBI" id="CHEBI:29105"/>
        <note>catalytic</note>
    </ligand>
</feature>
<keyword evidence="9 21" id="KW-0479">Metal-binding</keyword>
<dbReference type="Gene3D" id="2.60.40.1730">
    <property type="entry name" value="tricorn interacting facor f3 domain"/>
    <property type="match status" value="1"/>
</dbReference>
<dbReference type="SUPFAM" id="SSF63737">
    <property type="entry name" value="Leukotriene A4 hydrolase N-terminal domain"/>
    <property type="match status" value="1"/>
</dbReference>
<feature type="domain" description="Peptidase M1 membrane alanine aminopeptidase" evidence="25">
    <location>
        <begin position="260"/>
        <end position="485"/>
    </location>
</feature>
<dbReference type="InterPro" id="IPR042097">
    <property type="entry name" value="Aminopeptidase_N-like_N_sf"/>
</dbReference>
<keyword evidence="8" id="KW-0812">Transmembrane</keyword>
<evidence type="ECO:0000256" key="10">
    <source>
        <dbReference type="ARBA" id="ARBA00022729"/>
    </source>
</evidence>
<evidence type="ECO:0000259" key="26">
    <source>
        <dbReference type="Pfam" id="PF11838"/>
    </source>
</evidence>
<protein>
    <recommendedName>
        <fullName evidence="23">Aminopeptidase</fullName>
        <ecNumber evidence="23">3.4.11.-</ecNumber>
    </recommendedName>
</protein>
<dbReference type="Gene3D" id="2.60.40.1910">
    <property type="match status" value="1"/>
</dbReference>
<dbReference type="SUPFAM" id="SSF55486">
    <property type="entry name" value="Metalloproteases ('zincins'), catalytic domain"/>
    <property type="match status" value="1"/>
</dbReference>
<comment type="catalytic activity">
    <reaction evidence="1">
        <text>Release of an N-terminal amino acid, Xaa-|-Yaa- from a peptide, amide or arylamide. Xaa is preferably Ala, but may be most amino acids including Pro (slow action). When a terminal hydrophobic residue is followed by a prolyl residue, the two may be released as an intact Xaa-Pro dipeptide.</text>
        <dbReference type="EC" id="3.4.11.2"/>
    </reaction>
</comment>
<evidence type="ECO:0000256" key="19">
    <source>
        <dbReference type="ARBA" id="ARBA00023288"/>
    </source>
</evidence>
<dbReference type="InterPro" id="IPR050344">
    <property type="entry name" value="Peptidase_M1_aminopeptidases"/>
</dbReference>
<evidence type="ECO:0000256" key="15">
    <source>
        <dbReference type="ARBA" id="ARBA00023049"/>
    </source>
</evidence>
<evidence type="ECO:0000256" key="16">
    <source>
        <dbReference type="ARBA" id="ARBA00023136"/>
    </source>
</evidence>
<evidence type="ECO:0000256" key="12">
    <source>
        <dbReference type="ARBA" id="ARBA00022833"/>
    </source>
</evidence>
<evidence type="ECO:0000256" key="20">
    <source>
        <dbReference type="PIRSR" id="PIRSR634016-1"/>
    </source>
</evidence>
<dbReference type="GO" id="GO:0005886">
    <property type="term" value="C:plasma membrane"/>
    <property type="evidence" value="ECO:0007669"/>
    <property type="project" value="UniProtKB-SubCell"/>
</dbReference>
<evidence type="ECO:0000259" key="27">
    <source>
        <dbReference type="Pfam" id="PF17900"/>
    </source>
</evidence>
<evidence type="ECO:0000256" key="17">
    <source>
        <dbReference type="ARBA" id="ARBA00023157"/>
    </source>
</evidence>
<evidence type="ECO:0000256" key="6">
    <source>
        <dbReference type="ARBA" id="ARBA00022622"/>
    </source>
</evidence>
<evidence type="ECO:0000256" key="24">
    <source>
        <dbReference type="SAM" id="SignalP"/>
    </source>
</evidence>
<evidence type="ECO:0000256" key="7">
    <source>
        <dbReference type="ARBA" id="ARBA00022670"/>
    </source>
</evidence>
<dbReference type="EC" id="3.4.11.-" evidence="23"/>
<keyword evidence="10 24" id="KW-0732">Signal</keyword>
<dbReference type="Gene3D" id="1.25.50.20">
    <property type="match status" value="1"/>
</dbReference>
<dbReference type="FunFam" id="1.25.50.20:FF:000001">
    <property type="entry name" value="Aminopeptidase"/>
    <property type="match status" value="1"/>
</dbReference>
<keyword evidence="13" id="KW-0735">Signal-anchor</keyword>
<dbReference type="Pfam" id="PF17900">
    <property type="entry name" value="Peptidase_M1_N"/>
    <property type="match status" value="1"/>
</dbReference>
<keyword evidence="12 21" id="KW-0862">Zinc</keyword>
<dbReference type="GO" id="GO:0016285">
    <property type="term" value="F:alanyl aminopeptidase activity"/>
    <property type="evidence" value="ECO:0007669"/>
    <property type="project" value="UniProtKB-EC"/>
</dbReference>
<comment type="cofactor">
    <cofactor evidence="21 23">
        <name>Zn(2+)</name>
        <dbReference type="ChEBI" id="CHEBI:29105"/>
    </cofactor>
    <text evidence="21 23">Binds 1 zinc ion per subunit.</text>
</comment>
<reference evidence="28 29" key="1">
    <citation type="submission" date="2024-07" db="EMBL/GenBank/DDBJ databases">
        <title>Chromosome-level genome assembly of the water stick insect Ranatra chinensis (Heteroptera: Nepidae).</title>
        <authorList>
            <person name="Liu X."/>
        </authorList>
    </citation>
    <scope>NUCLEOTIDE SEQUENCE [LARGE SCALE GENOMIC DNA]</scope>
    <source>
        <strain evidence="28">Cailab_2021Rc</strain>
        <tissue evidence="28">Muscle</tissue>
    </source>
</reference>
<dbReference type="InterPro" id="IPR027268">
    <property type="entry name" value="Peptidase_M4/M1_CTD_sf"/>
</dbReference>
<keyword evidence="6" id="KW-0336">GPI-anchor</keyword>
<gene>
    <name evidence="28" type="ORF">AAG570_010088</name>
</gene>
<dbReference type="InterPro" id="IPR024571">
    <property type="entry name" value="ERAP1-like_C_dom"/>
</dbReference>
<feature type="binding site" evidence="21">
    <location>
        <position position="355"/>
    </location>
    <ligand>
        <name>Zn(2+)</name>
        <dbReference type="ChEBI" id="CHEBI:29105"/>
        <note>catalytic</note>
    </ligand>
</feature>
<keyword evidence="19" id="KW-0449">Lipoprotein</keyword>
<dbReference type="GO" id="GO:0008270">
    <property type="term" value="F:zinc ion binding"/>
    <property type="evidence" value="ECO:0007669"/>
    <property type="project" value="UniProtKB-UniRule"/>
</dbReference>
<keyword evidence="7 23" id="KW-0645">Protease</keyword>
<dbReference type="InterPro" id="IPR034016">
    <property type="entry name" value="M1_APN-typ"/>
</dbReference>
<dbReference type="PANTHER" id="PTHR11533">
    <property type="entry name" value="PROTEASE M1 ZINC METALLOPROTEASE"/>
    <property type="match status" value="1"/>
</dbReference>
<dbReference type="FunFam" id="1.10.390.10:FF:000016">
    <property type="entry name" value="Glutamyl aminopeptidase"/>
    <property type="match status" value="1"/>
</dbReference>
<dbReference type="Pfam" id="PF01433">
    <property type="entry name" value="Peptidase_M1"/>
    <property type="match status" value="1"/>
</dbReference>
<evidence type="ECO:0000256" key="8">
    <source>
        <dbReference type="ARBA" id="ARBA00022692"/>
    </source>
</evidence>
<evidence type="ECO:0000256" key="11">
    <source>
        <dbReference type="ARBA" id="ARBA00022801"/>
    </source>
</evidence>
<dbReference type="CDD" id="cd09601">
    <property type="entry name" value="M1_APN-Q_like"/>
    <property type="match status" value="1"/>
</dbReference>
<evidence type="ECO:0000259" key="25">
    <source>
        <dbReference type="Pfam" id="PF01433"/>
    </source>
</evidence>
<dbReference type="InterPro" id="IPR001930">
    <property type="entry name" value="Peptidase_M1"/>
</dbReference>
<comment type="subcellular location">
    <subcellularLocation>
        <location evidence="3">Cell membrane</location>
        <topology evidence="3">Lipid-anchor</topology>
        <topology evidence="3">GPI-anchor</topology>
    </subcellularLocation>
    <subcellularLocation>
        <location evidence="2">Membrane</location>
        <topology evidence="2">Single-pass type II membrane protein</topology>
    </subcellularLocation>
</comment>
<dbReference type="FunFam" id="2.60.40.1730:FF:000012">
    <property type="entry name" value="Aminopeptidase N"/>
    <property type="match status" value="1"/>
</dbReference>
<keyword evidence="11 23" id="KW-0378">Hydrolase</keyword>
<feature type="domain" description="Aminopeptidase N-like N-terminal" evidence="27">
    <location>
        <begin position="28"/>
        <end position="224"/>
    </location>
</feature>
<comment type="caution">
    <text evidence="28">The sequence shown here is derived from an EMBL/GenBank/DDBJ whole genome shotgun (WGS) entry which is preliminary data.</text>
</comment>
<evidence type="ECO:0000313" key="28">
    <source>
        <dbReference type="EMBL" id="KAL1132131.1"/>
    </source>
</evidence>
<dbReference type="InterPro" id="IPR014782">
    <property type="entry name" value="Peptidase_M1_dom"/>
</dbReference>
<keyword evidence="5" id="KW-1003">Cell membrane</keyword>
<keyword evidence="15 23" id="KW-0482">Metalloprotease</keyword>
<dbReference type="Gene3D" id="1.10.390.10">
    <property type="entry name" value="Neutral Protease Domain 2"/>
    <property type="match status" value="1"/>
</dbReference>